<organism evidence="3 4">
    <name type="scientific">Plakobranchus ocellatus</name>
    <dbReference type="NCBI Taxonomy" id="259542"/>
    <lineage>
        <taxon>Eukaryota</taxon>
        <taxon>Metazoa</taxon>
        <taxon>Spiralia</taxon>
        <taxon>Lophotrochozoa</taxon>
        <taxon>Mollusca</taxon>
        <taxon>Gastropoda</taxon>
        <taxon>Heterobranchia</taxon>
        <taxon>Euthyneura</taxon>
        <taxon>Panpulmonata</taxon>
        <taxon>Sacoglossa</taxon>
        <taxon>Placobranchoidea</taxon>
        <taxon>Plakobranchidae</taxon>
        <taxon>Plakobranchus</taxon>
    </lineage>
</organism>
<dbReference type="Gene3D" id="1.20.1070.10">
    <property type="entry name" value="Rhodopsin 7-helix transmembrane proteins"/>
    <property type="match status" value="1"/>
</dbReference>
<keyword evidence="2" id="KW-0472">Membrane</keyword>
<keyword evidence="2" id="KW-1133">Transmembrane helix</keyword>
<reference evidence="3 4" key="1">
    <citation type="journal article" date="2021" name="Elife">
        <title>Chloroplast acquisition without the gene transfer in kleptoplastic sea slugs, Plakobranchus ocellatus.</title>
        <authorList>
            <person name="Maeda T."/>
            <person name="Takahashi S."/>
            <person name="Yoshida T."/>
            <person name="Shimamura S."/>
            <person name="Takaki Y."/>
            <person name="Nagai Y."/>
            <person name="Toyoda A."/>
            <person name="Suzuki Y."/>
            <person name="Arimoto A."/>
            <person name="Ishii H."/>
            <person name="Satoh N."/>
            <person name="Nishiyama T."/>
            <person name="Hasebe M."/>
            <person name="Maruyama T."/>
            <person name="Minagawa J."/>
            <person name="Obokata J."/>
            <person name="Shigenobu S."/>
        </authorList>
    </citation>
    <scope>NUCLEOTIDE SEQUENCE [LARGE SCALE GENOMIC DNA]</scope>
</reference>
<evidence type="ECO:0000313" key="4">
    <source>
        <dbReference type="Proteomes" id="UP000735302"/>
    </source>
</evidence>
<protein>
    <recommendedName>
        <fullName evidence="5">G-protein coupled receptors family 1 profile domain-containing protein</fullName>
    </recommendedName>
</protein>
<evidence type="ECO:0000256" key="1">
    <source>
        <dbReference type="SAM" id="MobiDB-lite"/>
    </source>
</evidence>
<name>A0AAV4BXA6_9GAST</name>
<dbReference type="AlphaFoldDB" id="A0AAV4BXA6"/>
<feature type="compositionally biased region" description="Polar residues" evidence="1">
    <location>
        <begin position="82"/>
        <end position="95"/>
    </location>
</feature>
<feature type="transmembrane region" description="Helical" evidence="2">
    <location>
        <begin position="149"/>
        <end position="168"/>
    </location>
</feature>
<dbReference type="Pfam" id="PF10324">
    <property type="entry name" value="7TM_GPCR_Srw"/>
    <property type="match status" value="1"/>
</dbReference>
<keyword evidence="2" id="KW-0812">Transmembrane</keyword>
<evidence type="ECO:0008006" key="5">
    <source>
        <dbReference type="Google" id="ProtNLM"/>
    </source>
</evidence>
<keyword evidence="4" id="KW-1185">Reference proteome</keyword>
<feature type="transmembrane region" description="Helical" evidence="2">
    <location>
        <begin position="106"/>
        <end position="129"/>
    </location>
</feature>
<accession>A0AAV4BXA6</accession>
<feature type="region of interest" description="Disordered" evidence="1">
    <location>
        <begin position="74"/>
        <end position="96"/>
    </location>
</feature>
<evidence type="ECO:0000313" key="3">
    <source>
        <dbReference type="EMBL" id="GFO24844.1"/>
    </source>
</evidence>
<dbReference type="Proteomes" id="UP000735302">
    <property type="component" value="Unassembled WGS sequence"/>
</dbReference>
<feature type="compositionally biased region" description="Polar residues" evidence="1">
    <location>
        <begin position="1"/>
        <end position="21"/>
    </location>
</feature>
<evidence type="ECO:0000256" key="2">
    <source>
        <dbReference type="SAM" id="Phobius"/>
    </source>
</evidence>
<feature type="region of interest" description="Disordered" evidence="1">
    <location>
        <begin position="1"/>
        <end position="29"/>
    </location>
</feature>
<dbReference type="EMBL" id="BLXT01005660">
    <property type="protein sequence ID" value="GFO24844.1"/>
    <property type="molecule type" value="Genomic_DNA"/>
</dbReference>
<dbReference type="InterPro" id="IPR019427">
    <property type="entry name" value="7TM_GPCR_serpentine_rcpt_Srw"/>
</dbReference>
<comment type="caution">
    <text evidence="3">The sequence shown here is derived from an EMBL/GenBank/DDBJ whole genome shotgun (WGS) entry which is preliminary data.</text>
</comment>
<dbReference type="GO" id="GO:0008528">
    <property type="term" value="F:G protein-coupled peptide receptor activity"/>
    <property type="evidence" value="ECO:0007669"/>
    <property type="project" value="InterPro"/>
</dbReference>
<sequence length="183" mass="20463">MNQAQQKKPPISQQENITRTAATDKCKSENFTSETADTVIQTNPIITAEGKCESLSQFSQESLPHNEQANLGVASTAKHTDSNSSSRTGTAAQETSSKEHRLIKTVLILAIMHVLLSFPHLIYFVVYSLLPQAQQLKSYKNLFLTAGKFTNVANSLNGMLNTFVYLTVNQKYKTHFKNMYCKR</sequence>
<dbReference type="SUPFAM" id="SSF81321">
    <property type="entry name" value="Family A G protein-coupled receptor-like"/>
    <property type="match status" value="1"/>
</dbReference>
<proteinExistence type="predicted"/>
<gene>
    <name evidence="3" type="ORF">PoB_005134900</name>
</gene>